<protein>
    <submittedName>
        <fullName evidence="2">Uncharacterized protein</fullName>
    </submittedName>
</protein>
<dbReference type="AlphaFoldDB" id="A0A2K8KM53"/>
<evidence type="ECO:0000313" key="2">
    <source>
        <dbReference type="EMBL" id="ATX75933.1"/>
    </source>
</evidence>
<name>A0A2K8KM53_9GAMM</name>
<accession>A0A2K8KM53</accession>
<dbReference type="KEGG" id="rfo:REIFOR_00765"/>
<keyword evidence="3" id="KW-1185">Reference proteome</keyword>
<feature type="signal peptide" evidence="1">
    <location>
        <begin position="1"/>
        <end position="17"/>
    </location>
</feature>
<feature type="chain" id="PRO_5014609824" evidence="1">
    <location>
        <begin position="18"/>
        <end position="192"/>
    </location>
</feature>
<proteinExistence type="predicted"/>
<sequence length="192" mass="21620">MNVKLISMLLASALVSAVSFGFKKSEECVSSGGTSILFQNKPSTVQVPMYITDQCFYGKPNEHHITLGMELKNPNNEDVLFDGYAVFSYYFDSLNRITRNVDNILEKGILEKRSGRFDLYKLVGQGVRNTAYVSVNNKYNSVFVCIDTFCDFNSFVDGASILYTFRGRFPDGFDPAVAEDAIKDFVRQVFNL</sequence>
<gene>
    <name evidence="2" type="ORF">REIFOR_00765</name>
</gene>
<reference evidence="2 3" key="1">
    <citation type="journal article" date="2017" name="Environ. Microbiol.">
        <title>Genomic and physiological analyses of 'Reinekea forsetii' reveal a versatile opportunistic lifestyle during spring algae blooms.</title>
        <authorList>
            <person name="Avci B."/>
            <person name="Hahnke R.L."/>
            <person name="Chafee M."/>
            <person name="Fischer T."/>
            <person name="Gruber-Vodicka H."/>
            <person name="Tegetmeyer H.E."/>
            <person name="Harder J."/>
            <person name="Fuchs B.M."/>
            <person name="Amann R.I."/>
            <person name="Teeling H."/>
        </authorList>
    </citation>
    <scope>NUCLEOTIDE SEQUENCE [LARGE SCALE GENOMIC DNA]</scope>
    <source>
        <strain evidence="2 3">Hel1_31_D35</strain>
    </source>
</reference>
<dbReference type="OrthoDB" id="9816160at2"/>
<dbReference type="EMBL" id="CP011797">
    <property type="protein sequence ID" value="ATX75933.1"/>
    <property type="molecule type" value="Genomic_DNA"/>
</dbReference>
<evidence type="ECO:0000313" key="3">
    <source>
        <dbReference type="Proteomes" id="UP000229757"/>
    </source>
</evidence>
<dbReference type="Proteomes" id="UP000229757">
    <property type="component" value="Chromosome"/>
</dbReference>
<keyword evidence="1" id="KW-0732">Signal</keyword>
<dbReference type="RefSeq" id="WP_100256308.1">
    <property type="nucleotide sequence ID" value="NZ_CP011797.1"/>
</dbReference>
<evidence type="ECO:0000256" key="1">
    <source>
        <dbReference type="SAM" id="SignalP"/>
    </source>
</evidence>
<organism evidence="2 3">
    <name type="scientific">Reinekea forsetii</name>
    <dbReference type="NCBI Taxonomy" id="1336806"/>
    <lineage>
        <taxon>Bacteria</taxon>
        <taxon>Pseudomonadati</taxon>
        <taxon>Pseudomonadota</taxon>
        <taxon>Gammaproteobacteria</taxon>
        <taxon>Oceanospirillales</taxon>
        <taxon>Saccharospirillaceae</taxon>
        <taxon>Reinekea</taxon>
    </lineage>
</organism>